<keyword evidence="2 3" id="KW-0238">DNA-binding</keyword>
<dbReference type="PANTHER" id="PTHR43479:SF11">
    <property type="entry name" value="ACREF_ENVCD OPERON REPRESSOR-RELATED"/>
    <property type="match status" value="1"/>
</dbReference>
<dbReference type="Proteomes" id="UP000095209">
    <property type="component" value="Unassembled WGS sequence"/>
</dbReference>
<comment type="caution">
    <text evidence="5">The sequence shown here is derived from an EMBL/GenBank/DDBJ whole genome shotgun (WGS) entry which is preliminary data.</text>
</comment>
<dbReference type="AlphaFoldDB" id="A0A1E5LH21"/>
<dbReference type="SUPFAM" id="SSF46689">
    <property type="entry name" value="Homeodomain-like"/>
    <property type="match status" value="1"/>
</dbReference>
<evidence type="ECO:0000256" key="2">
    <source>
        <dbReference type="ARBA" id="ARBA00023125"/>
    </source>
</evidence>
<dbReference type="Pfam" id="PF00440">
    <property type="entry name" value="TetR_N"/>
    <property type="match status" value="1"/>
</dbReference>
<dbReference type="STRING" id="1305675.BFG57_12025"/>
<dbReference type="InterPro" id="IPR050624">
    <property type="entry name" value="HTH-type_Tx_Regulator"/>
</dbReference>
<gene>
    <name evidence="5" type="ORF">BFG57_12025</name>
</gene>
<dbReference type="InterPro" id="IPR009057">
    <property type="entry name" value="Homeodomain-like_sf"/>
</dbReference>
<evidence type="ECO:0000313" key="5">
    <source>
        <dbReference type="EMBL" id="OEH93375.1"/>
    </source>
</evidence>
<organism evidence="5 6">
    <name type="scientific">Bacillus solimangrovi</name>
    <dbReference type="NCBI Taxonomy" id="1305675"/>
    <lineage>
        <taxon>Bacteria</taxon>
        <taxon>Bacillati</taxon>
        <taxon>Bacillota</taxon>
        <taxon>Bacilli</taxon>
        <taxon>Bacillales</taxon>
        <taxon>Bacillaceae</taxon>
        <taxon>Bacillus</taxon>
    </lineage>
</organism>
<dbReference type="PANTHER" id="PTHR43479">
    <property type="entry name" value="ACREF/ENVCD OPERON REPRESSOR-RELATED"/>
    <property type="match status" value="1"/>
</dbReference>
<dbReference type="RefSeq" id="WP_069716588.1">
    <property type="nucleotide sequence ID" value="NZ_MJEH01000012.1"/>
</dbReference>
<dbReference type="Gene3D" id="1.10.357.10">
    <property type="entry name" value="Tetracycline Repressor, domain 2"/>
    <property type="match status" value="1"/>
</dbReference>
<proteinExistence type="predicted"/>
<dbReference type="EMBL" id="MJEH01000012">
    <property type="protein sequence ID" value="OEH93375.1"/>
    <property type="molecule type" value="Genomic_DNA"/>
</dbReference>
<reference evidence="5 6" key="1">
    <citation type="submission" date="2016-08" db="EMBL/GenBank/DDBJ databases">
        <title>Genome of Bacillus solimangrovi GH2-4.</title>
        <authorList>
            <person name="Lim S."/>
            <person name="Kim B.-C."/>
        </authorList>
    </citation>
    <scope>NUCLEOTIDE SEQUENCE [LARGE SCALE GENOMIC DNA]</scope>
    <source>
        <strain evidence="5 6">GH2-4</strain>
    </source>
</reference>
<feature type="domain" description="HTH tetR-type" evidence="4">
    <location>
        <begin position="10"/>
        <end position="70"/>
    </location>
</feature>
<name>A0A1E5LH21_9BACI</name>
<dbReference type="OrthoDB" id="9815924at2"/>
<sequence length="188" mass="22116">MSPRKAVDQELTRDMIMDVARELFVHEGYQHVSMRKIAKQLDYSHGAIYYHFKNKAELFFALVQKDFALLDKELERILKQSISSQQKLKEVLLGFIRFGLNHQSQYEIMFMTKDEEVQNYLNEGPNRSYEKFAQSVYKLCDHNISVKEIWSVFLSIHGFVAHYCRSGQSYDEVQTLAESHVELLLRAL</sequence>
<dbReference type="PRINTS" id="PR00455">
    <property type="entry name" value="HTHTETR"/>
</dbReference>
<dbReference type="GO" id="GO:0003677">
    <property type="term" value="F:DNA binding"/>
    <property type="evidence" value="ECO:0007669"/>
    <property type="project" value="UniProtKB-UniRule"/>
</dbReference>
<dbReference type="InterPro" id="IPR001647">
    <property type="entry name" value="HTH_TetR"/>
</dbReference>
<accession>A0A1E5LH21</accession>
<feature type="DNA-binding region" description="H-T-H motif" evidence="3">
    <location>
        <begin position="33"/>
        <end position="52"/>
    </location>
</feature>
<evidence type="ECO:0000256" key="3">
    <source>
        <dbReference type="PROSITE-ProRule" id="PRU00335"/>
    </source>
</evidence>
<keyword evidence="6" id="KW-1185">Reference proteome</keyword>
<keyword evidence="1" id="KW-0678">Repressor</keyword>
<protein>
    <submittedName>
        <fullName evidence="5">TetR family transcriptional regulator</fullName>
    </submittedName>
</protein>
<evidence type="ECO:0000256" key="1">
    <source>
        <dbReference type="ARBA" id="ARBA00022491"/>
    </source>
</evidence>
<evidence type="ECO:0000313" key="6">
    <source>
        <dbReference type="Proteomes" id="UP000095209"/>
    </source>
</evidence>
<dbReference type="PROSITE" id="PS50977">
    <property type="entry name" value="HTH_TETR_2"/>
    <property type="match status" value="1"/>
</dbReference>
<evidence type="ECO:0000259" key="4">
    <source>
        <dbReference type="PROSITE" id="PS50977"/>
    </source>
</evidence>